<organism evidence="2 3">
    <name type="scientific">Portunus trituberculatus</name>
    <name type="common">Swimming crab</name>
    <name type="synonym">Neptunus trituberculatus</name>
    <dbReference type="NCBI Taxonomy" id="210409"/>
    <lineage>
        <taxon>Eukaryota</taxon>
        <taxon>Metazoa</taxon>
        <taxon>Ecdysozoa</taxon>
        <taxon>Arthropoda</taxon>
        <taxon>Crustacea</taxon>
        <taxon>Multicrustacea</taxon>
        <taxon>Malacostraca</taxon>
        <taxon>Eumalacostraca</taxon>
        <taxon>Eucarida</taxon>
        <taxon>Decapoda</taxon>
        <taxon>Pleocyemata</taxon>
        <taxon>Brachyura</taxon>
        <taxon>Eubrachyura</taxon>
        <taxon>Portunoidea</taxon>
        <taxon>Portunidae</taxon>
        <taxon>Portuninae</taxon>
        <taxon>Portunus</taxon>
    </lineage>
</organism>
<dbReference type="EMBL" id="VSRR010004375">
    <property type="protein sequence ID" value="MPC39475.1"/>
    <property type="molecule type" value="Genomic_DNA"/>
</dbReference>
<proteinExistence type="predicted"/>
<dbReference type="Proteomes" id="UP000324222">
    <property type="component" value="Unassembled WGS sequence"/>
</dbReference>
<gene>
    <name evidence="2" type="ORF">E2C01_033012</name>
</gene>
<accession>A0A5B7F1A2</accession>
<sequence length="117" mass="12488">MVVVVVVVVVVKVVVMKVVRAARGKDNPTAALHSLNSLSSPLKVKHTVSLWGIDPLSRTTSLLPDQPRLAPPRPASVCSPLVSAAPARPLSMWPTLSADGFSNISIVIVLFELYILN</sequence>
<dbReference type="AlphaFoldDB" id="A0A5B7F1A2"/>
<evidence type="ECO:0000313" key="3">
    <source>
        <dbReference type="Proteomes" id="UP000324222"/>
    </source>
</evidence>
<feature type="chain" id="PRO_5022692819" evidence="1">
    <location>
        <begin position="22"/>
        <end position="117"/>
    </location>
</feature>
<name>A0A5B7F1A2_PORTR</name>
<keyword evidence="3" id="KW-1185">Reference proteome</keyword>
<evidence type="ECO:0000313" key="2">
    <source>
        <dbReference type="EMBL" id="MPC39475.1"/>
    </source>
</evidence>
<keyword evidence="1" id="KW-0732">Signal</keyword>
<comment type="caution">
    <text evidence="2">The sequence shown here is derived from an EMBL/GenBank/DDBJ whole genome shotgun (WGS) entry which is preliminary data.</text>
</comment>
<evidence type="ECO:0000256" key="1">
    <source>
        <dbReference type="SAM" id="SignalP"/>
    </source>
</evidence>
<reference evidence="2 3" key="1">
    <citation type="submission" date="2019-05" db="EMBL/GenBank/DDBJ databases">
        <title>Another draft genome of Portunus trituberculatus and its Hox gene families provides insights of decapod evolution.</title>
        <authorList>
            <person name="Jeong J.-H."/>
            <person name="Song I."/>
            <person name="Kim S."/>
            <person name="Choi T."/>
            <person name="Kim D."/>
            <person name="Ryu S."/>
            <person name="Kim W."/>
        </authorList>
    </citation>
    <scope>NUCLEOTIDE SEQUENCE [LARGE SCALE GENOMIC DNA]</scope>
    <source>
        <tissue evidence="2">Muscle</tissue>
    </source>
</reference>
<protein>
    <submittedName>
        <fullName evidence="2">Uncharacterized protein</fullName>
    </submittedName>
</protein>
<feature type="signal peptide" evidence="1">
    <location>
        <begin position="1"/>
        <end position="21"/>
    </location>
</feature>